<reference evidence="2 3" key="1">
    <citation type="submission" date="2023-10" db="EMBL/GenBank/DDBJ databases">
        <title>Draft genome sequence of Xylaria bambusicola isolate GMP-LS, the root and basal stem rot pathogen of sugarcane in Indonesia.</title>
        <authorList>
            <person name="Selvaraj P."/>
            <person name="Muralishankar V."/>
            <person name="Muruganantham S."/>
            <person name="Sp S."/>
            <person name="Haryani S."/>
            <person name="Lau K.J.X."/>
            <person name="Naqvi N.I."/>
        </authorList>
    </citation>
    <scope>NUCLEOTIDE SEQUENCE [LARGE SCALE GENOMIC DNA]</scope>
    <source>
        <strain evidence="2">GMP-LS</strain>
    </source>
</reference>
<name>A0AAN7UUZ2_9PEZI</name>
<proteinExistence type="predicted"/>
<dbReference type="EMBL" id="JAWHQM010000031">
    <property type="protein sequence ID" value="KAK5633361.1"/>
    <property type="molecule type" value="Genomic_DNA"/>
</dbReference>
<evidence type="ECO:0000313" key="3">
    <source>
        <dbReference type="Proteomes" id="UP001305414"/>
    </source>
</evidence>
<sequence>MSVPRSTSLDPAAVSPPPSPLSEKRRIARIAAGGASFRGVTASSSCTVATKPQYRHSTPNGPRKTQSAWMILPCIFRRLVI</sequence>
<evidence type="ECO:0000313" key="2">
    <source>
        <dbReference type="EMBL" id="KAK5633361.1"/>
    </source>
</evidence>
<accession>A0AAN7UUZ2</accession>
<keyword evidence="3" id="KW-1185">Reference proteome</keyword>
<comment type="caution">
    <text evidence="2">The sequence shown here is derived from an EMBL/GenBank/DDBJ whole genome shotgun (WGS) entry which is preliminary data.</text>
</comment>
<organism evidence="2 3">
    <name type="scientific">Xylaria bambusicola</name>
    <dbReference type="NCBI Taxonomy" id="326684"/>
    <lineage>
        <taxon>Eukaryota</taxon>
        <taxon>Fungi</taxon>
        <taxon>Dikarya</taxon>
        <taxon>Ascomycota</taxon>
        <taxon>Pezizomycotina</taxon>
        <taxon>Sordariomycetes</taxon>
        <taxon>Xylariomycetidae</taxon>
        <taxon>Xylariales</taxon>
        <taxon>Xylariaceae</taxon>
        <taxon>Xylaria</taxon>
    </lineage>
</organism>
<gene>
    <name evidence="2" type="ORF">RRF57_009074</name>
</gene>
<dbReference type="AlphaFoldDB" id="A0AAN7UUZ2"/>
<feature type="region of interest" description="Disordered" evidence="1">
    <location>
        <begin position="1"/>
        <end position="23"/>
    </location>
</feature>
<dbReference type="Proteomes" id="UP001305414">
    <property type="component" value="Unassembled WGS sequence"/>
</dbReference>
<evidence type="ECO:0000256" key="1">
    <source>
        <dbReference type="SAM" id="MobiDB-lite"/>
    </source>
</evidence>
<protein>
    <submittedName>
        <fullName evidence="2">Uncharacterized protein</fullName>
    </submittedName>
</protein>